<evidence type="ECO:0000256" key="1">
    <source>
        <dbReference type="SAM" id="MobiDB-lite"/>
    </source>
</evidence>
<feature type="non-terminal residue" evidence="2">
    <location>
        <position position="1"/>
    </location>
</feature>
<evidence type="ECO:0000313" key="3">
    <source>
        <dbReference type="Proteomes" id="UP001589627"/>
    </source>
</evidence>
<dbReference type="Proteomes" id="UP001589627">
    <property type="component" value="Unassembled WGS sequence"/>
</dbReference>
<evidence type="ECO:0000313" key="2">
    <source>
        <dbReference type="EMBL" id="MFB9834642.1"/>
    </source>
</evidence>
<name>A0ABV5YHV4_9ACTN</name>
<protein>
    <submittedName>
        <fullName evidence="2">IS5/IS1182 family transposase</fullName>
    </submittedName>
</protein>
<keyword evidence="3" id="KW-1185">Reference proteome</keyword>
<dbReference type="EMBL" id="JBHLZP010000151">
    <property type="protein sequence ID" value="MFB9834642.1"/>
    <property type="molecule type" value="Genomic_DNA"/>
</dbReference>
<proteinExistence type="predicted"/>
<feature type="non-terminal residue" evidence="2">
    <location>
        <position position="68"/>
    </location>
</feature>
<gene>
    <name evidence="2" type="ORF">ACFFNX_20875</name>
</gene>
<sequence length="68" mass="7063">GEADMTGVCVDSTIVRAHQHSAGAREKRGARPGRTGSKITKQGRALGRSRGGPTTKIHLACDGRGLPL</sequence>
<feature type="region of interest" description="Disordered" evidence="1">
    <location>
        <begin position="18"/>
        <end position="68"/>
    </location>
</feature>
<comment type="caution">
    <text evidence="2">The sequence shown here is derived from an EMBL/GenBank/DDBJ whole genome shotgun (WGS) entry which is preliminary data.</text>
</comment>
<accession>A0ABV5YHV4</accession>
<organism evidence="2 3">
    <name type="scientific">Actinoallomurus acaciae</name>
    <dbReference type="NCBI Taxonomy" id="502577"/>
    <lineage>
        <taxon>Bacteria</taxon>
        <taxon>Bacillati</taxon>
        <taxon>Actinomycetota</taxon>
        <taxon>Actinomycetes</taxon>
        <taxon>Streptosporangiales</taxon>
        <taxon>Thermomonosporaceae</taxon>
        <taxon>Actinoallomurus</taxon>
    </lineage>
</organism>
<reference evidence="2 3" key="1">
    <citation type="submission" date="2024-09" db="EMBL/GenBank/DDBJ databases">
        <authorList>
            <person name="Sun Q."/>
            <person name="Mori K."/>
        </authorList>
    </citation>
    <scope>NUCLEOTIDE SEQUENCE [LARGE SCALE GENOMIC DNA]</scope>
    <source>
        <strain evidence="2 3">TBRC 0563</strain>
    </source>
</reference>